<dbReference type="RefSeq" id="WP_080050111.1">
    <property type="nucleotide sequence ID" value="NZ_CP020100.1"/>
</dbReference>
<evidence type="ECO:0000256" key="3">
    <source>
        <dbReference type="ARBA" id="ARBA00022827"/>
    </source>
</evidence>
<dbReference type="Pfam" id="PF07992">
    <property type="entry name" value="Pyr_redox_2"/>
    <property type="match status" value="1"/>
</dbReference>
<evidence type="ECO:0000313" key="7">
    <source>
        <dbReference type="Proteomes" id="UP000243488"/>
    </source>
</evidence>
<evidence type="ECO:0000256" key="4">
    <source>
        <dbReference type="ARBA" id="ARBA00023002"/>
    </source>
</evidence>
<dbReference type="KEGG" id="ppha:BVH74_10985"/>
<keyword evidence="4" id="KW-0560">Oxidoreductase</keyword>
<dbReference type="InterPro" id="IPR036188">
    <property type="entry name" value="FAD/NAD-bd_sf"/>
</dbReference>
<protein>
    <recommendedName>
        <fullName evidence="5">FAD/NAD(P)-binding domain-containing protein</fullName>
    </recommendedName>
</protein>
<gene>
    <name evidence="6" type="ORF">BVH74_10985</name>
</gene>
<evidence type="ECO:0000256" key="2">
    <source>
        <dbReference type="ARBA" id="ARBA00022630"/>
    </source>
</evidence>
<dbReference type="Proteomes" id="UP000243488">
    <property type="component" value="Chromosome"/>
</dbReference>
<dbReference type="PANTHER" id="PTHR42913:SF9">
    <property type="entry name" value="SLR1591 PROTEIN"/>
    <property type="match status" value="1"/>
</dbReference>
<evidence type="ECO:0000313" key="6">
    <source>
        <dbReference type="EMBL" id="AQZ95243.1"/>
    </source>
</evidence>
<dbReference type="InterPro" id="IPR051169">
    <property type="entry name" value="NADH-Q_oxidoreductase"/>
</dbReference>
<organism evidence="6 7">
    <name type="scientific">Halopseudomonas phragmitis</name>
    <dbReference type="NCBI Taxonomy" id="1931241"/>
    <lineage>
        <taxon>Bacteria</taxon>
        <taxon>Pseudomonadati</taxon>
        <taxon>Pseudomonadota</taxon>
        <taxon>Gammaproteobacteria</taxon>
        <taxon>Pseudomonadales</taxon>
        <taxon>Pseudomonadaceae</taxon>
        <taxon>Halopseudomonas</taxon>
    </lineage>
</organism>
<feature type="domain" description="FAD/NAD(P)-binding" evidence="5">
    <location>
        <begin position="77"/>
        <end position="292"/>
    </location>
</feature>
<name>A0A1V0B5M6_9GAMM</name>
<proteinExistence type="predicted"/>
<dbReference type="GO" id="GO:0019646">
    <property type="term" value="P:aerobic electron transport chain"/>
    <property type="evidence" value="ECO:0007669"/>
    <property type="project" value="TreeGrafter"/>
</dbReference>
<dbReference type="STRING" id="1931241.BVH74_10985"/>
<dbReference type="Gene3D" id="3.50.50.100">
    <property type="match status" value="1"/>
</dbReference>
<dbReference type="GO" id="GO:0003955">
    <property type="term" value="F:NAD(P)H dehydrogenase (quinone) activity"/>
    <property type="evidence" value="ECO:0007669"/>
    <property type="project" value="TreeGrafter"/>
</dbReference>
<keyword evidence="2" id="KW-0285">Flavoprotein</keyword>
<evidence type="ECO:0000256" key="1">
    <source>
        <dbReference type="ARBA" id="ARBA00001974"/>
    </source>
</evidence>
<evidence type="ECO:0000259" key="5">
    <source>
        <dbReference type="Pfam" id="PF07992"/>
    </source>
</evidence>
<keyword evidence="7" id="KW-1185">Reference proteome</keyword>
<sequence>MTQAPLQSTPLALIGAGHTHLVGLRRWRDRGFRPPAGSVLINPDPEAWYSGMMPGLLAGRYQPEDCAIALEPLCANLGIELVIGQLAELNADQRLLRLDDGRQYQAELLSLNIGSSPACLLQDGSLPVIPVKPFATLYRQWRLWRDGHAPVNLALAGAGPAAFELALALQASLPNSRISLIGSTPLLARHPSTLQRRALRLLHERGIDYQLDQLTGIRQGRLLLASGIELEGFDALVLATGAQPHACQQTSGLRCDPLGFIAVDSCLRSLSHSAILASGDCAKVPDSHHCGVHAVRQGQTLADNLQALLCQQPLQRYQPQSRTLALLDTSDGRALLSYGPLAAAGRWARWWKTWLDTRFISHHRIQ</sequence>
<dbReference type="SUPFAM" id="SSF51905">
    <property type="entry name" value="FAD/NAD(P)-binding domain"/>
    <property type="match status" value="2"/>
</dbReference>
<dbReference type="AlphaFoldDB" id="A0A1V0B5M6"/>
<keyword evidence="3" id="KW-0274">FAD</keyword>
<dbReference type="PANTHER" id="PTHR42913">
    <property type="entry name" value="APOPTOSIS-INDUCING FACTOR 1"/>
    <property type="match status" value="1"/>
</dbReference>
<comment type="cofactor">
    <cofactor evidence="1">
        <name>FAD</name>
        <dbReference type="ChEBI" id="CHEBI:57692"/>
    </cofactor>
</comment>
<dbReference type="InterPro" id="IPR023753">
    <property type="entry name" value="FAD/NAD-binding_dom"/>
</dbReference>
<accession>A0A1V0B5M6</accession>
<reference evidence="6 7" key="1">
    <citation type="submission" date="2017-03" db="EMBL/GenBank/DDBJ databases">
        <title>Complete genome sequence of the novel DNRA strain Pseudomonas sp. S-6-2 isolated from Chinese polluted river sediment. Journal of Biotechnology.</title>
        <authorList>
            <person name="Li J."/>
            <person name="Xiang F."/>
            <person name="Wang L."/>
            <person name="Xi L."/>
            <person name="Liu J."/>
        </authorList>
    </citation>
    <scope>NUCLEOTIDE SEQUENCE [LARGE SCALE GENOMIC DNA]</scope>
    <source>
        <strain evidence="6 7">S-6-2</strain>
    </source>
</reference>
<dbReference type="EMBL" id="CP020100">
    <property type="protein sequence ID" value="AQZ95243.1"/>
    <property type="molecule type" value="Genomic_DNA"/>
</dbReference>